<organism evidence="1 2">
    <name type="scientific">Candidatus Uhrbacteria bacterium RIFCSPHIGHO2_02_FULL_53_13</name>
    <dbReference type="NCBI Taxonomy" id="1802389"/>
    <lineage>
        <taxon>Bacteria</taxon>
        <taxon>Candidatus Uhriibacteriota</taxon>
    </lineage>
</organism>
<dbReference type="AlphaFoldDB" id="A0A1F7TZR5"/>
<dbReference type="EMBL" id="MGDX01000011">
    <property type="protein sequence ID" value="OGL71520.1"/>
    <property type="molecule type" value="Genomic_DNA"/>
</dbReference>
<accession>A0A1F7TZR5</accession>
<proteinExistence type="predicted"/>
<comment type="caution">
    <text evidence="1">The sequence shown here is derived from an EMBL/GenBank/DDBJ whole genome shotgun (WGS) entry which is preliminary data.</text>
</comment>
<reference evidence="1 2" key="1">
    <citation type="journal article" date="2016" name="Nat. Commun.">
        <title>Thousands of microbial genomes shed light on interconnected biogeochemical processes in an aquifer system.</title>
        <authorList>
            <person name="Anantharaman K."/>
            <person name="Brown C.T."/>
            <person name="Hug L.A."/>
            <person name="Sharon I."/>
            <person name="Castelle C.J."/>
            <person name="Probst A.J."/>
            <person name="Thomas B.C."/>
            <person name="Singh A."/>
            <person name="Wilkins M.J."/>
            <person name="Karaoz U."/>
            <person name="Brodie E.L."/>
            <person name="Williams K.H."/>
            <person name="Hubbard S.S."/>
            <person name="Banfield J.F."/>
        </authorList>
    </citation>
    <scope>NUCLEOTIDE SEQUENCE [LARGE SCALE GENOMIC DNA]</scope>
</reference>
<protein>
    <submittedName>
        <fullName evidence="1">Uncharacterized protein</fullName>
    </submittedName>
</protein>
<gene>
    <name evidence="1" type="ORF">A3C17_01595</name>
</gene>
<sequence length="110" mass="12189">MTSKKRKTFASGQTARWNVAVVGEDPLLRRLMYELIRTAELRPLLIVSVRDVPCSCRRTKHTAICAVSRAPHPQQVELEVRVGPQQFRFVSAVLLEPASASLSFSTLAAA</sequence>
<name>A0A1F7TZR5_9BACT</name>
<evidence type="ECO:0000313" key="2">
    <source>
        <dbReference type="Proteomes" id="UP000177097"/>
    </source>
</evidence>
<evidence type="ECO:0000313" key="1">
    <source>
        <dbReference type="EMBL" id="OGL71520.1"/>
    </source>
</evidence>
<dbReference type="Proteomes" id="UP000177097">
    <property type="component" value="Unassembled WGS sequence"/>
</dbReference>